<dbReference type="EMBL" id="LXWW01000063">
    <property type="protein sequence ID" value="OAO16746.1"/>
    <property type="molecule type" value="Genomic_DNA"/>
</dbReference>
<dbReference type="Gene3D" id="3.40.50.1460">
    <property type="match status" value="1"/>
</dbReference>
<keyword evidence="4" id="KW-0732">Signal</keyword>
<feature type="chain" id="PRO_5008274674" evidence="4">
    <location>
        <begin position="18"/>
        <end position="428"/>
    </location>
</feature>
<evidence type="ECO:0000256" key="4">
    <source>
        <dbReference type="SAM" id="SignalP"/>
    </source>
</evidence>
<sequence length="428" mass="48217">MKYAVFFTLAILAIASAERHAIIIAPRANWADYGVQSESCRMYKDLVAGGVKPENIVLMSTKEVSEMAPNPYPGELFTDDSPYAPGKDYAHGCVEYIDYNEKEMTGSVMMAIMRGDAKAVKQLTGKENPKVLHSTEDDNVMMYFTSHGSPGSILVGYGTVSDIELMETIKFMHDHKMYKNFLFLMEACYSGSMFRDLPKSYNVYAITAADNQHPSYESHCPPNDVINQRDLATCLSCYWDNSMEWFMEGGADHTLDELFEHTHEAVAKNSEQNVSRFGDIEGMGKMTLRDFMGDLPASKLRTRKEDNSEKISKSEVPKHLAMWRAIRADRSELAEAMKEYEEEVFKMAKKEVEVMRLGRAVMSEKAAEKAMKMPAGEYSIDCVKELTLSLMNKCGHTLPFSESAMNMLRNICLPGLSMPNVDMSEICM</sequence>
<protein>
    <submittedName>
        <fullName evidence="5">Cysteine protease</fullName>
    </submittedName>
</protein>
<evidence type="ECO:0000256" key="2">
    <source>
        <dbReference type="PIRSR" id="PIRSR019663-1"/>
    </source>
</evidence>
<evidence type="ECO:0000313" key="6">
    <source>
        <dbReference type="Proteomes" id="UP000078348"/>
    </source>
</evidence>
<keyword evidence="5" id="KW-0378">Hydrolase</keyword>
<evidence type="ECO:0000256" key="3">
    <source>
        <dbReference type="SAM" id="Coils"/>
    </source>
</evidence>
<keyword evidence="3" id="KW-0175">Coiled coil</keyword>
<proteinExistence type="inferred from homology"/>
<name>A0A196SKC3_BLAHN</name>
<organism evidence="5 6">
    <name type="scientific">Blastocystis sp. subtype 1 (strain ATCC 50177 / NandII)</name>
    <dbReference type="NCBI Taxonomy" id="478820"/>
    <lineage>
        <taxon>Eukaryota</taxon>
        <taxon>Sar</taxon>
        <taxon>Stramenopiles</taxon>
        <taxon>Bigyra</taxon>
        <taxon>Opalozoa</taxon>
        <taxon>Opalinata</taxon>
        <taxon>Blastocystidae</taxon>
        <taxon>Blastocystis</taxon>
    </lineage>
</organism>
<comment type="caution">
    <text evidence="5">The sequence shown here is derived from an EMBL/GenBank/DDBJ whole genome shotgun (WGS) entry which is preliminary data.</text>
</comment>
<keyword evidence="5" id="KW-0645">Protease</keyword>
<gene>
    <name evidence="5" type="ORF">AV274_1501</name>
</gene>
<dbReference type="AlphaFoldDB" id="A0A196SKC3"/>
<dbReference type="PRINTS" id="PR00776">
    <property type="entry name" value="HEMOGLOBNASE"/>
</dbReference>
<keyword evidence="6" id="KW-1185">Reference proteome</keyword>
<dbReference type="Pfam" id="PF01650">
    <property type="entry name" value="Peptidase_C13"/>
    <property type="match status" value="1"/>
</dbReference>
<dbReference type="PANTHER" id="PTHR12000:SF42">
    <property type="entry name" value="LEGUMAIN"/>
    <property type="match status" value="1"/>
</dbReference>
<dbReference type="GO" id="GO:0004197">
    <property type="term" value="F:cysteine-type endopeptidase activity"/>
    <property type="evidence" value="ECO:0007669"/>
    <property type="project" value="TreeGrafter"/>
</dbReference>
<dbReference type="InterPro" id="IPR001096">
    <property type="entry name" value="Peptidase_C13"/>
</dbReference>
<dbReference type="GO" id="GO:0005773">
    <property type="term" value="C:vacuole"/>
    <property type="evidence" value="ECO:0007669"/>
    <property type="project" value="GOC"/>
</dbReference>
<evidence type="ECO:0000313" key="5">
    <source>
        <dbReference type="EMBL" id="OAO16746.1"/>
    </source>
</evidence>
<dbReference type="Proteomes" id="UP000078348">
    <property type="component" value="Unassembled WGS sequence"/>
</dbReference>
<accession>A0A196SKC3</accession>
<feature type="signal peptide" evidence="4">
    <location>
        <begin position="1"/>
        <end position="17"/>
    </location>
</feature>
<dbReference type="OrthoDB" id="192611at2759"/>
<feature type="active site" description="Nucleophile" evidence="2">
    <location>
        <position position="188"/>
    </location>
</feature>
<dbReference type="STRING" id="478820.A0A196SKC3"/>
<dbReference type="GO" id="GO:0006624">
    <property type="term" value="P:vacuolar protein processing"/>
    <property type="evidence" value="ECO:0007669"/>
    <property type="project" value="TreeGrafter"/>
</dbReference>
<feature type="active site" evidence="2">
    <location>
        <position position="147"/>
    </location>
</feature>
<feature type="coiled-coil region" evidence="3">
    <location>
        <begin position="323"/>
        <end position="350"/>
    </location>
</feature>
<comment type="similarity">
    <text evidence="1">Belongs to the peptidase C13 family.</text>
</comment>
<reference evidence="5 6" key="1">
    <citation type="submission" date="2016-05" db="EMBL/GenBank/DDBJ databases">
        <title>Nuclear genome of Blastocystis sp. subtype 1 NandII.</title>
        <authorList>
            <person name="Gentekaki E."/>
            <person name="Curtis B."/>
            <person name="Stairs C."/>
            <person name="Eme L."/>
            <person name="Herman E."/>
            <person name="Klimes V."/>
            <person name="Arias M.C."/>
            <person name="Elias M."/>
            <person name="Hilliou F."/>
            <person name="Klute M."/>
            <person name="Malik S.-B."/>
            <person name="Pightling A."/>
            <person name="Rachubinski R."/>
            <person name="Salas D."/>
            <person name="Schlacht A."/>
            <person name="Suga H."/>
            <person name="Archibald J."/>
            <person name="Ball S.G."/>
            <person name="Clark G."/>
            <person name="Dacks J."/>
            <person name="Van Der Giezen M."/>
            <person name="Tsaousis A."/>
            <person name="Roger A."/>
        </authorList>
    </citation>
    <scope>NUCLEOTIDE SEQUENCE [LARGE SCALE GENOMIC DNA]</scope>
    <source>
        <strain evidence="6">ATCC 50177 / NandII</strain>
    </source>
</reference>
<dbReference type="PANTHER" id="PTHR12000">
    <property type="entry name" value="HEMOGLOBINASE FAMILY MEMBER"/>
    <property type="match status" value="1"/>
</dbReference>
<evidence type="ECO:0000256" key="1">
    <source>
        <dbReference type="ARBA" id="ARBA00009941"/>
    </source>
</evidence>
<dbReference type="PIRSF" id="PIRSF019663">
    <property type="entry name" value="Legumain"/>
    <property type="match status" value="1"/>
</dbReference>
<dbReference type="GO" id="GO:0051603">
    <property type="term" value="P:proteolysis involved in protein catabolic process"/>
    <property type="evidence" value="ECO:0007669"/>
    <property type="project" value="TreeGrafter"/>
</dbReference>